<evidence type="ECO:0000313" key="2">
    <source>
        <dbReference type="EMBL" id="EMS53486.1"/>
    </source>
</evidence>
<feature type="compositionally biased region" description="Polar residues" evidence="1">
    <location>
        <begin position="39"/>
        <end position="48"/>
    </location>
</feature>
<sequence>MTGRGSSAAEARWWRPATQHEAHMKAAQREARVKAARNEATTAASESNPRPCLCPGCSWNLLDLIATEMLKARPSGGSLQQQLDAAGQGGSAKESSSNSKTHEAEAKPATAAHGCSDFGDSQKWLPEAACKGCCRSVPGVTRWRRLEARATCSGS</sequence>
<gene>
    <name evidence="2" type="ORF">TRIUR3_28148</name>
</gene>
<protein>
    <submittedName>
        <fullName evidence="2">Uncharacterized protein</fullName>
    </submittedName>
</protein>
<accession>M7Z1Z0</accession>
<name>M7Z1Z0_TRIUA</name>
<proteinExistence type="predicted"/>
<dbReference type="AlphaFoldDB" id="M7Z1Z0"/>
<dbReference type="EMBL" id="KD194219">
    <property type="protein sequence ID" value="EMS53486.1"/>
    <property type="molecule type" value="Genomic_DNA"/>
</dbReference>
<feature type="compositionally biased region" description="Basic and acidic residues" evidence="1">
    <location>
        <begin position="18"/>
        <end position="37"/>
    </location>
</feature>
<reference evidence="2" key="1">
    <citation type="journal article" date="2013" name="Nature">
        <title>Draft genome of the wheat A-genome progenitor Triticum urartu.</title>
        <authorList>
            <person name="Ling H.Q."/>
            <person name="Zhao S."/>
            <person name="Liu D."/>
            <person name="Wang J."/>
            <person name="Sun H."/>
            <person name="Zhang C."/>
            <person name="Fan H."/>
            <person name="Li D."/>
            <person name="Dong L."/>
            <person name="Tao Y."/>
            <person name="Gao C."/>
            <person name="Wu H."/>
            <person name="Li Y."/>
            <person name="Cui Y."/>
            <person name="Guo X."/>
            <person name="Zheng S."/>
            <person name="Wang B."/>
            <person name="Yu K."/>
            <person name="Liang Q."/>
            <person name="Yang W."/>
            <person name="Lou X."/>
            <person name="Chen J."/>
            <person name="Feng M."/>
            <person name="Jian J."/>
            <person name="Zhang X."/>
            <person name="Luo G."/>
            <person name="Jiang Y."/>
            <person name="Liu J."/>
            <person name="Wang Z."/>
            <person name="Sha Y."/>
            <person name="Zhang B."/>
            <person name="Wu H."/>
            <person name="Tang D."/>
            <person name="Shen Q."/>
            <person name="Xue P."/>
            <person name="Zou S."/>
            <person name="Wang X."/>
            <person name="Liu X."/>
            <person name="Wang F."/>
            <person name="Yang Y."/>
            <person name="An X."/>
            <person name="Dong Z."/>
            <person name="Zhang K."/>
            <person name="Zhang X."/>
            <person name="Luo M.C."/>
            <person name="Dvorak J."/>
            <person name="Tong Y."/>
            <person name="Wang J."/>
            <person name="Yang H."/>
            <person name="Li Z."/>
            <person name="Wang D."/>
            <person name="Zhang A."/>
            <person name="Wang J."/>
        </authorList>
    </citation>
    <scope>NUCLEOTIDE SEQUENCE</scope>
</reference>
<dbReference type="OMA" id="ESNPRPC"/>
<feature type="region of interest" description="Disordered" evidence="1">
    <location>
        <begin position="1"/>
        <end position="50"/>
    </location>
</feature>
<feature type="region of interest" description="Disordered" evidence="1">
    <location>
        <begin position="73"/>
        <end position="115"/>
    </location>
</feature>
<organism evidence="2">
    <name type="scientific">Triticum urartu</name>
    <name type="common">Red wild einkorn</name>
    <name type="synonym">Crithodium urartu</name>
    <dbReference type="NCBI Taxonomy" id="4572"/>
    <lineage>
        <taxon>Eukaryota</taxon>
        <taxon>Viridiplantae</taxon>
        <taxon>Streptophyta</taxon>
        <taxon>Embryophyta</taxon>
        <taxon>Tracheophyta</taxon>
        <taxon>Spermatophyta</taxon>
        <taxon>Magnoliopsida</taxon>
        <taxon>Liliopsida</taxon>
        <taxon>Poales</taxon>
        <taxon>Poaceae</taxon>
        <taxon>BOP clade</taxon>
        <taxon>Pooideae</taxon>
        <taxon>Triticodae</taxon>
        <taxon>Triticeae</taxon>
        <taxon>Triticinae</taxon>
        <taxon>Triticum</taxon>
    </lineage>
</organism>
<evidence type="ECO:0000256" key="1">
    <source>
        <dbReference type="SAM" id="MobiDB-lite"/>
    </source>
</evidence>
<feature type="compositionally biased region" description="Low complexity" evidence="1">
    <location>
        <begin position="76"/>
        <end position="86"/>
    </location>
</feature>